<evidence type="ECO:0000259" key="3">
    <source>
        <dbReference type="Pfam" id="PF13511"/>
    </source>
</evidence>
<feature type="region of interest" description="Disordered" evidence="1">
    <location>
        <begin position="47"/>
        <end position="111"/>
    </location>
</feature>
<feature type="domain" description="DUF4124" evidence="3">
    <location>
        <begin position="21"/>
        <end position="65"/>
    </location>
</feature>
<evidence type="ECO:0000313" key="5">
    <source>
        <dbReference type="Proteomes" id="UP000650424"/>
    </source>
</evidence>
<feature type="compositionally biased region" description="Basic and acidic residues" evidence="1">
    <location>
        <begin position="79"/>
        <end position="94"/>
    </location>
</feature>
<feature type="compositionally biased region" description="Polar residues" evidence="1">
    <location>
        <begin position="62"/>
        <end position="74"/>
    </location>
</feature>
<dbReference type="RefSeq" id="WP_186948594.1">
    <property type="nucleotide sequence ID" value="NZ_JACOGF010000009.1"/>
</dbReference>
<reference evidence="4 5" key="1">
    <citation type="submission" date="2020-08" db="EMBL/GenBank/DDBJ databases">
        <title>Novel species isolated from subtropical streams in China.</title>
        <authorList>
            <person name="Lu H."/>
        </authorList>
    </citation>
    <scope>NUCLEOTIDE SEQUENCE [LARGE SCALE GENOMIC DNA]</scope>
    <source>
        <strain evidence="4 5">CY18W</strain>
    </source>
</reference>
<feature type="compositionally biased region" description="Basic and acidic residues" evidence="1">
    <location>
        <begin position="47"/>
        <end position="61"/>
    </location>
</feature>
<dbReference type="Proteomes" id="UP000650424">
    <property type="component" value="Unassembled WGS sequence"/>
</dbReference>
<accession>A0ABR6ZUM7</accession>
<sequence>MKTSSRSAFSLARKLGIMTAILAMLTPLAQAEIYKWKDASGHIHYSENKQDAGNAKTEEVKVSTQAGTGSAQSWQEQEQAFRQRQAERKNDNTRPRINPGPKANTGNQVETDATRCAEARRLLPAIKEGRAYHRTISSGTKADDNDRMIAERDISLFCH</sequence>
<organism evidence="4 5">
    <name type="scientific">Undibacterium hunanense</name>
    <dbReference type="NCBI Taxonomy" id="2762292"/>
    <lineage>
        <taxon>Bacteria</taxon>
        <taxon>Pseudomonadati</taxon>
        <taxon>Pseudomonadota</taxon>
        <taxon>Betaproteobacteria</taxon>
        <taxon>Burkholderiales</taxon>
        <taxon>Oxalobacteraceae</taxon>
        <taxon>Undibacterium</taxon>
    </lineage>
</organism>
<protein>
    <submittedName>
        <fullName evidence="4">DUF4124 domain-containing protein</fullName>
    </submittedName>
</protein>
<feature type="signal peptide" evidence="2">
    <location>
        <begin position="1"/>
        <end position="31"/>
    </location>
</feature>
<dbReference type="InterPro" id="IPR025392">
    <property type="entry name" value="DUF4124"/>
</dbReference>
<comment type="caution">
    <text evidence="4">The sequence shown here is derived from an EMBL/GenBank/DDBJ whole genome shotgun (WGS) entry which is preliminary data.</text>
</comment>
<keyword evidence="5" id="KW-1185">Reference proteome</keyword>
<dbReference type="Pfam" id="PF13511">
    <property type="entry name" value="DUF4124"/>
    <property type="match status" value="1"/>
</dbReference>
<evidence type="ECO:0000256" key="2">
    <source>
        <dbReference type="SAM" id="SignalP"/>
    </source>
</evidence>
<evidence type="ECO:0000256" key="1">
    <source>
        <dbReference type="SAM" id="MobiDB-lite"/>
    </source>
</evidence>
<feature type="chain" id="PRO_5046775312" evidence="2">
    <location>
        <begin position="32"/>
        <end position="159"/>
    </location>
</feature>
<dbReference type="EMBL" id="JACOGF010000009">
    <property type="protein sequence ID" value="MBC3919334.1"/>
    <property type="molecule type" value="Genomic_DNA"/>
</dbReference>
<gene>
    <name evidence="4" type="ORF">H8L32_17725</name>
</gene>
<name>A0ABR6ZUM7_9BURK</name>
<proteinExistence type="predicted"/>
<evidence type="ECO:0000313" key="4">
    <source>
        <dbReference type="EMBL" id="MBC3919334.1"/>
    </source>
</evidence>
<keyword evidence="2" id="KW-0732">Signal</keyword>